<organism evidence="3 4">
    <name type="scientific">Rhamnusium bicolor</name>
    <dbReference type="NCBI Taxonomy" id="1586634"/>
    <lineage>
        <taxon>Eukaryota</taxon>
        <taxon>Metazoa</taxon>
        <taxon>Ecdysozoa</taxon>
        <taxon>Arthropoda</taxon>
        <taxon>Hexapoda</taxon>
        <taxon>Insecta</taxon>
        <taxon>Pterygota</taxon>
        <taxon>Neoptera</taxon>
        <taxon>Endopterygota</taxon>
        <taxon>Coleoptera</taxon>
        <taxon>Polyphaga</taxon>
        <taxon>Cucujiformia</taxon>
        <taxon>Chrysomeloidea</taxon>
        <taxon>Cerambycidae</taxon>
        <taxon>Lepturinae</taxon>
        <taxon>Rhagiini</taxon>
        <taxon>Rhamnusium</taxon>
    </lineage>
</organism>
<evidence type="ECO:0000313" key="4">
    <source>
        <dbReference type="Proteomes" id="UP001162156"/>
    </source>
</evidence>
<reference evidence="3" key="1">
    <citation type="journal article" date="2023" name="Insect Mol. Biol.">
        <title>Genome sequencing provides insights into the evolution of gene families encoding plant cell wall-degrading enzymes in longhorned beetles.</title>
        <authorList>
            <person name="Shin N.R."/>
            <person name="Okamura Y."/>
            <person name="Kirsch R."/>
            <person name="Pauchet Y."/>
        </authorList>
    </citation>
    <scope>NUCLEOTIDE SEQUENCE</scope>
    <source>
        <strain evidence="3">RBIC_L_NR</strain>
    </source>
</reference>
<feature type="region of interest" description="Disordered" evidence="1">
    <location>
        <begin position="1"/>
        <end position="21"/>
    </location>
</feature>
<sequence>MNQSGDDLDISPINSFSEFDDSDADPDYLDLVEVTNKKPFSELDIINKPSTSRANIYDFSSEGNEWSLEKGRILYTDNWYTSTTLARKLLEKSTYLVGTLRRNRKYTPENIVNAKIKKGELLGLQTKDRISVMKWRDKRDVLILSTLHTDTQNEVRHHQSQKKKPSAIIAYNSAKSFIDVSNQMSSYSSAIRRSIKWYRKVAVEVILGTSVINSLYLYNEINETAISITNFRENLCFQLFEYAPKKTSRPLVNEHKLQVSRINDKDKRSRCKSQIKISQEEFLQPYRLMCLKQRRLVTFFISDMLSNRLLRIHTDYARLDRILSLMVLGI</sequence>
<dbReference type="PANTHER" id="PTHR46599:SF3">
    <property type="entry name" value="PIGGYBAC TRANSPOSABLE ELEMENT-DERIVED PROTEIN 4"/>
    <property type="match status" value="1"/>
</dbReference>
<proteinExistence type="predicted"/>
<gene>
    <name evidence="3" type="ORF">NQ314_016108</name>
</gene>
<accession>A0AAV8WWP4</accession>
<keyword evidence="4" id="KW-1185">Reference proteome</keyword>
<dbReference type="PANTHER" id="PTHR46599">
    <property type="entry name" value="PIGGYBAC TRANSPOSABLE ELEMENT-DERIVED PROTEIN 4"/>
    <property type="match status" value="1"/>
</dbReference>
<dbReference type="EMBL" id="JANEYF010004480">
    <property type="protein sequence ID" value="KAJ8931030.1"/>
    <property type="molecule type" value="Genomic_DNA"/>
</dbReference>
<evidence type="ECO:0000313" key="3">
    <source>
        <dbReference type="EMBL" id="KAJ8931030.1"/>
    </source>
</evidence>
<feature type="domain" description="PiggyBac transposable element-derived protein" evidence="2">
    <location>
        <begin position="68"/>
        <end position="214"/>
    </location>
</feature>
<comment type="caution">
    <text evidence="3">The sequence shown here is derived from an EMBL/GenBank/DDBJ whole genome shotgun (WGS) entry which is preliminary data.</text>
</comment>
<name>A0AAV8WWP4_9CUCU</name>
<dbReference type="InterPro" id="IPR029526">
    <property type="entry name" value="PGBD"/>
</dbReference>
<evidence type="ECO:0000256" key="1">
    <source>
        <dbReference type="SAM" id="MobiDB-lite"/>
    </source>
</evidence>
<dbReference type="Pfam" id="PF13843">
    <property type="entry name" value="DDE_Tnp_1_7"/>
    <property type="match status" value="1"/>
</dbReference>
<dbReference type="Proteomes" id="UP001162156">
    <property type="component" value="Unassembled WGS sequence"/>
</dbReference>
<protein>
    <recommendedName>
        <fullName evidence="2">PiggyBac transposable element-derived protein domain-containing protein</fullName>
    </recommendedName>
</protein>
<evidence type="ECO:0000259" key="2">
    <source>
        <dbReference type="Pfam" id="PF13843"/>
    </source>
</evidence>
<dbReference type="AlphaFoldDB" id="A0AAV8WWP4"/>